<evidence type="ECO:0000313" key="3">
    <source>
        <dbReference type="Proteomes" id="UP001500238"/>
    </source>
</evidence>
<comment type="caution">
    <text evidence="2">The sequence shown here is derived from an EMBL/GenBank/DDBJ whole genome shotgun (WGS) entry which is preliminary data.</text>
</comment>
<gene>
    <name evidence="2" type="ORF">GCM10009102_17550</name>
</gene>
<dbReference type="InterPro" id="IPR041238">
    <property type="entry name" value="Rap1a"/>
</dbReference>
<organism evidence="2 3">
    <name type="scientific">Sphingomonas insulae</name>
    <dbReference type="NCBI Taxonomy" id="424800"/>
    <lineage>
        <taxon>Bacteria</taxon>
        <taxon>Pseudomonadati</taxon>
        <taxon>Pseudomonadota</taxon>
        <taxon>Alphaproteobacteria</taxon>
        <taxon>Sphingomonadales</taxon>
        <taxon>Sphingomonadaceae</taxon>
        <taxon>Sphingomonas</taxon>
    </lineage>
</organism>
<keyword evidence="3" id="KW-1185">Reference proteome</keyword>
<proteinExistence type="predicted"/>
<dbReference type="Pfam" id="PF18602">
    <property type="entry name" value="Rap1a"/>
    <property type="match status" value="1"/>
</dbReference>
<protein>
    <recommendedName>
        <fullName evidence="1">Rap1a immunity protein domain-containing protein</fullName>
    </recommendedName>
</protein>
<dbReference type="Proteomes" id="UP001500238">
    <property type="component" value="Unassembled WGS sequence"/>
</dbReference>
<sequence length="111" mass="12137">MLLMLALLVTVERPVVVSSLTTAQLVEQCRGKDDDPLPSFCSGYIIGVFDTLSQTQQICPAPSHASTNDMVATVRKYLRKRGEKATAAPAFVVRDALKSAFPCARSPRKRK</sequence>
<dbReference type="Gene3D" id="1.10.890.40">
    <property type="match status" value="1"/>
</dbReference>
<evidence type="ECO:0000313" key="2">
    <source>
        <dbReference type="EMBL" id="GAA0667928.1"/>
    </source>
</evidence>
<dbReference type="EMBL" id="BAAAES010000008">
    <property type="protein sequence ID" value="GAA0667928.1"/>
    <property type="molecule type" value="Genomic_DNA"/>
</dbReference>
<accession>A0ABN1HU92</accession>
<evidence type="ECO:0000259" key="1">
    <source>
        <dbReference type="Pfam" id="PF18602"/>
    </source>
</evidence>
<name>A0ABN1HU92_9SPHN</name>
<dbReference type="RefSeq" id="WP_163959304.1">
    <property type="nucleotide sequence ID" value="NZ_BAAAES010000008.1"/>
</dbReference>
<reference evidence="3" key="1">
    <citation type="journal article" date="2019" name="Int. J. Syst. Evol. Microbiol.">
        <title>The Global Catalogue of Microorganisms (GCM) 10K type strain sequencing project: providing services to taxonomists for standard genome sequencing and annotation.</title>
        <authorList>
            <consortium name="The Broad Institute Genomics Platform"/>
            <consortium name="The Broad Institute Genome Sequencing Center for Infectious Disease"/>
            <person name="Wu L."/>
            <person name="Ma J."/>
        </authorList>
    </citation>
    <scope>NUCLEOTIDE SEQUENCE [LARGE SCALE GENOMIC DNA]</scope>
    <source>
        <strain evidence="3">JCM 14603</strain>
    </source>
</reference>
<feature type="domain" description="Rap1a immunity protein" evidence="1">
    <location>
        <begin position="21"/>
        <end position="103"/>
    </location>
</feature>